<name>A0A1M6QC55_9BACT</name>
<dbReference type="InterPro" id="IPR011004">
    <property type="entry name" value="Trimer_LpxA-like_sf"/>
</dbReference>
<keyword evidence="1 4" id="KW-0808">Transferase</keyword>
<organism evidence="4 5">
    <name type="scientific">Desulfatibacillum alkenivorans DSM 16219</name>
    <dbReference type="NCBI Taxonomy" id="1121393"/>
    <lineage>
        <taxon>Bacteria</taxon>
        <taxon>Pseudomonadati</taxon>
        <taxon>Thermodesulfobacteriota</taxon>
        <taxon>Desulfobacteria</taxon>
        <taxon>Desulfobacterales</taxon>
        <taxon>Desulfatibacillaceae</taxon>
        <taxon>Desulfatibacillum</taxon>
    </lineage>
</organism>
<dbReference type="InterPro" id="IPR001451">
    <property type="entry name" value="Hexapep"/>
</dbReference>
<keyword evidence="5" id="KW-1185">Reference proteome</keyword>
<dbReference type="PROSITE" id="PS00101">
    <property type="entry name" value="HEXAPEP_TRANSFERASES"/>
    <property type="match status" value="1"/>
</dbReference>
<dbReference type="EMBL" id="FQZU01000019">
    <property type="protein sequence ID" value="SHK17746.1"/>
    <property type="molecule type" value="Genomic_DNA"/>
</dbReference>
<dbReference type="STRING" id="1121393.SAMN02745216_03030"/>
<dbReference type="AlphaFoldDB" id="A0A1M6QC55"/>
<keyword evidence="3" id="KW-0012">Acyltransferase</keyword>
<dbReference type="RefSeq" id="WP_073477088.1">
    <property type="nucleotide sequence ID" value="NZ_FQZU01000019.1"/>
</dbReference>
<sequence>MRKDHRPYFVKKLQNQYVKWYTDRYLRPQFRHLGKSPALIRPWHVQVFGYSVEVGDYATIIAEPHSNVHFVSWAQADLEDLAAIMDGSDKRVDAKAKEEARALGQGLIKLGDYVLVCPGVRIQAATRITIGNGVMFAQGAYVTDADWHGIYDRCMPVGSTAPVAIGDNAWIGDHAIVCKGVTIGENSIIGAGSVVRRDVPANSIAAGNPCQVVKELDPERVVKGREAMFANHEELQKMLSAADKDAHDQNTLWGWLRYLLFPRYGD</sequence>
<dbReference type="OrthoDB" id="9815592at2"/>
<evidence type="ECO:0000256" key="3">
    <source>
        <dbReference type="ARBA" id="ARBA00023315"/>
    </source>
</evidence>
<protein>
    <submittedName>
        <fullName evidence="4">Transferase hexapeptide (Six repeat-containing protein)</fullName>
    </submittedName>
</protein>
<dbReference type="InterPro" id="IPR051159">
    <property type="entry name" value="Hexapeptide_acetyltransf"/>
</dbReference>
<evidence type="ECO:0000256" key="2">
    <source>
        <dbReference type="ARBA" id="ARBA00022737"/>
    </source>
</evidence>
<dbReference type="CDD" id="cd04647">
    <property type="entry name" value="LbH_MAT_like"/>
    <property type="match status" value="1"/>
</dbReference>
<dbReference type="SUPFAM" id="SSF51161">
    <property type="entry name" value="Trimeric LpxA-like enzymes"/>
    <property type="match status" value="1"/>
</dbReference>
<gene>
    <name evidence="4" type="ORF">SAMN02745216_03030</name>
</gene>
<dbReference type="InterPro" id="IPR018357">
    <property type="entry name" value="Hexapep_transf_CS"/>
</dbReference>
<reference evidence="5" key="1">
    <citation type="submission" date="2016-11" db="EMBL/GenBank/DDBJ databases">
        <authorList>
            <person name="Varghese N."/>
            <person name="Submissions S."/>
        </authorList>
    </citation>
    <scope>NUCLEOTIDE SEQUENCE [LARGE SCALE GENOMIC DNA]</scope>
    <source>
        <strain evidence="5">DSM 16219</strain>
    </source>
</reference>
<dbReference type="Proteomes" id="UP000183994">
    <property type="component" value="Unassembled WGS sequence"/>
</dbReference>
<dbReference type="Gene3D" id="2.160.10.10">
    <property type="entry name" value="Hexapeptide repeat proteins"/>
    <property type="match status" value="1"/>
</dbReference>
<evidence type="ECO:0000313" key="4">
    <source>
        <dbReference type="EMBL" id="SHK17746.1"/>
    </source>
</evidence>
<dbReference type="GO" id="GO:0016746">
    <property type="term" value="F:acyltransferase activity"/>
    <property type="evidence" value="ECO:0007669"/>
    <property type="project" value="UniProtKB-KW"/>
</dbReference>
<dbReference type="Pfam" id="PF00132">
    <property type="entry name" value="Hexapep"/>
    <property type="match status" value="1"/>
</dbReference>
<evidence type="ECO:0000256" key="1">
    <source>
        <dbReference type="ARBA" id="ARBA00022679"/>
    </source>
</evidence>
<accession>A0A1M6QC55</accession>
<keyword evidence="2" id="KW-0677">Repeat</keyword>
<proteinExistence type="predicted"/>
<dbReference type="PANTHER" id="PTHR23416">
    <property type="entry name" value="SIALIC ACID SYNTHASE-RELATED"/>
    <property type="match status" value="1"/>
</dbReference>
<evidence type="ECO:0000313" key="5">
    <source>
        <dbReference type="Proteomes" id="UP000183994"/>
    </source>
</evidence>